<dbReference type="InterPro" id="IPR000184">
    <property type="entry name" value="Bac_surfAg_D15"/>
</dbReference>
<accession>W0ACF1</accession>
<evidence type="ECO:0000256" key="3">
    <source>
        <dbReference type="ARBA" id="ARBA00023136"/>
    </source>
</evidence>
<evidence type="ECO:0000313" key="8">
    <source>
        <dbReference type="Proteomes" id="UP000018851"/>
    </source>
</evidence>
<sequence length="640" mass="68965">MARAQEQTPAAQSPSAGTGTLDPSSPLDEMPDIGVDWPDLSRDDGQTAGAPVPERAQQATEIAAEQRYSLAVEGLDDLAPDDVMRLRQRFDALSTLKAGENKPANVAQIDRRAREDAELMAQLLRADGYYSASVEPVVAADAARQQIIVTLDVRPGDVYTLQTVDLPGLDAAGEKSEGLRDAFGVKPGAPADADDIVKGEDALRARIGADGFPFAQVSEPELIVDHETRTARLKMDVEPGEAKRFGTIRMADRRIFGPRHVMRIARFETGQPYDARMIEDLRRALIATGLVSSVRIEAVPTGEDVVDIAVAVEPAPPRTVAAEAGYGTGQGIRAELSWQHRNLIRPEGAVTFRGVAGTQEQLIGASLRRSNFRARDQVLTAQASLANINRDAYDARTFSVGAGIERQTNIIWQKTWTWSAGVELLASDERDTVGQEAAPRRRTFLIGALPGMLAYDGTDDLLNPQRGFRLSGRLSPELSLQSGVFGYARAQIDASAYQPVSERVVVAGRVRLGTILGAGRDRIAPSRRFYAGGGGSVRGYGYQDIGPVDPNGDPIGGRSLTEFSLEARVRVGDFGIVPFVDAGNIYTSPLPRANDLRYGAGIGARYYTSFGPIRVDVGTPLNRRSGDPRIAVYVSLGQAF</sequence>
<dbReference type="KEGG" id="ssan:NX02_08180"/>
<feature type="domain" description="Bacterial surface antigen (D15)" evidence="5">
    <location>
        <begin position="327"/>
        <end position="640"/>
    </location>
</feature>
<dbReference type="PANTHER" id="PTHR12815:SF42">
    <property type="entry name" value="BACTERIAL SURFACE ANTIGEN (D15) DOMAIN-CONTAINING PROTEIN"/>
    <property type="match status" value="1"/>
</dbReference>
<dbReference type="Pfam" id="PF07244">
    <property type="entry name" value="POTRA"/>
    <property type="match status" value="1"/>
</dbReference>
<dbReference type="Gene3D" id="3.10.20.310">
    <property type="entry name" value="membrane protein fhac"/>
    <property type="match status" value="2"/>
</dbReference>
<keyword evidence="2" id="KW-1134">Transmembrane beta strand</keyword>
<dbReference type="Pfam" id="PF01103">
    <property type="entry name" value="Omp85"/>
    <property type="match status" value="1"/>
</dbReference>
<dbReference type="InterPro" id="IPR039910">
    <property type="entry name" value="D15-like"/>
</dbReference>
<dbReference type="Gene3D" id="2.40.160.50">
    <property type="entry name" value="membrane protein fhac: a member of the omp85/tpsb transporter family"/>
    <property type="match status" value="1"/>
</dbReference>
<evidence type="ECO:0000256" key="2">
    <source>
        <dbReference type="ARBA" id="ARBA00022452"/>
    </source>
</evidence>
<dbReference type="STRING" id="1123269.NX02_08180"/>
<feature type="domain" description="POTRA" evidence="6">
    <location>
        <begin position="174"/>
        <end position="240"/>
    </location>
</feature>
<evidence type="ECO:0000256" key="4">
    <source>
        <dbReference type="SAM" id="MobiDB-lite"/>
    </source>
</evidence>
<gene>
    <name evidence="7" type="ORF">NX02_08180</name>
</gene>
<dbReference type="GO" id="GO:0019867">
    <property type="term" value="C:outer membrane"/>
    <property type="evidence" value="ECO:0007669"/>
    <property type="project" value="InterPro"/>
</dbReference>
<feature type="compositionally biased region" description="Polar residues" evidence="4">
    <location>
        <begin position="1"/>
        <end position="23"/>
    </location>
</feature>
<dbReference type="eggNOG" id="COG0729">
    <property type="taxonomic scope" value="Bacteria"/>
</dbReference>
<dbReference type="Proteomes" id="UP000018851">
    <property type="component" value="Chromosome"/>
</dbReference>
<dbReference type="AlphaFoldDB" id="W0ACF1"/>
<dbReference type="PATRIC" id="fig|1123269.5.peg.1601"/>
<proteinExistence type="predicted"/>
<keyword evidence="8" id="KW-1185">Reference proteome</keyword>
<reference evidence="7 8" key="1">
    <citation type="submission" date="2013-07" db="EMBL/GenBank/DDBJ databases">
        <title>Completed genome of Sphingomonas sanxanigenens NX02.</title>
        <authorList>
            <person name="Ma T."/>
            <person name="Huang H."/>
            <person name="Wu M."/>
            <person name="Li X."/>
            <person name="Li G."/>
        </authorList>
    </citation>
    <scope>NUCLEOTIDE SEQUENCE [LARGE SCALE GENOMIC DNA]</scope>
    <source>
        <strain evidence="7 8">NX02</strain>
    </source>
</reference>
<evidence type="ECO:0000259" key="5">
    <source>
        <dbReference type="Pfam" id="PF01103"/>
    </source>
</evidence>
<keyword evidence="2" id="KW-0812">Transmembrane</keyword>
<dbReference type="EMBL" id="CP006644">
    <property type="protein sequence ID" value="AHE53360.1"/>
    <property type="molecule type" value="Genomic_DNA"/>
</dbReference>
<dbReference type="HOGENOM" id="CLU_018618_0_1_5"/>
<evidence type="ECO:0000259" key="6">
    <source>
        <dbReference type="Pfam" id="PF07244"/>
    </source>
</evidence>
<evidence type="ECO:0000313" key="7">
    <source>
        <dbReference type="EMBL" id="AHE53360.1"/>
    </source>
</evidence>
<feature type="region of interest" description="Disordered" evidence="4">
    <location>
        <begin position="1"/>
        <end position="59"/>
    </location>
</feature>
<name>W0ACF1_9SPHN</name>
<dbReference type="PANTHER" id="PTHR12815">
    <property type="entry name" value="SORTING AND ASSEMBLY MACHINERY SAMM50 PROTEIN FAMILY MEMBER"/>
    <property type="match status" value="1"/>
</dbReference>
<evidence type="ECO:0000256" key="1">
    <source>
        <dbReference type="ARBA" id="ARBA00004370"/>
    </source>
</evidence>
<protein>
    <submittedName>
        <fullName evidence="7">Uncharacterized protein</fullName>
    </submittedName>
</protein>
<organism evidence="7 8">
    <name type="scientific">Sphingomonas sanxanigenens DSM 19645 = NX02</name>
    <dbReference type="NCBI Taxonomy" id="1123269"/>
    <lineage>
        <taxon>Bacteria</taxon>
        <taxon>Pseudomonadati</taxon>
        <taxon>Pseudomonadota</taxon>
        <taxon>Alphaproteobacteria</taxon>
        <taxon>Sphingomonadales</taxon>
        <taxon>Sphingomonadaceae</taxon>
        <taxon>Sphingomonas</taxon>
    </lineage>
</organism>
<dbReference type="InterPro" id="IPR010827">
    <property type="entry name" value="BamA/TamA_POTRA"/>
</dbReference>
<keyword evidence="3" id="KW-0472">Membrane</keyword>
<comment type="subcellular location">
    <subcellularLocation>
        <location evidence="1">Membrane</location>
    </subcellularLocation>
</comment>